<dbReference type="InterPro" id="IPR014284">
    <property type="entry name" value="RNA_pol_sigma-70_dom"/>
</dbReference>
<feature type="domain" description="RNA polymerase sigma-70 region 2" evidence="5">
    <location>
        <begin position="8"/>
        <end position="72"/>
    </location>
</feature>
<evidence type="ECO:0000259" key="5">
    <source>
        <dbReference type="Pfam" id="PF04542"/>
    </source>
</evidence>
<organism evidence="7 8">
    <name type="scientific">Aquimarina hainanensis</name>
    <dbReference type="NCBI Taxonomy" id="1578017"/>
    <lineage>
        <taxon>Bacteria</taxon>
        <taxon>Pseudomonadati</taxon>
        <taxon>Bacteroidota</taxon>
        <taxon>Flavobacteriia</taxon>
        <taxon>Flavobacteriales</taxon>
        <taxon>Flavobacteriaceae</taxon>
        <taxon>Aquimarina</taxon>
    </lineage>
</organism>
<keyword evidence="8" id="KW-1185">Reference proteome</keyword>
<dbReference type="InterPro" id="IPR007627">
    <property type="entry name" value="RNA_pol_sigma70_r2"/>
</dbReference>
<evidence type="ECO:0000256" key="3">
    <source>
        <dbReference type="ARBA" id="ARBA00023082"/>
    </source>
</evidence>
<proteinExistence type="inferred from homology"/>
<evidence type="ECO:0000313" key="8">
    <source>
        <dbReference type="Proteomes" id="UP001597459"/>
    </source>
</evidence>
<evidence type="ECO:0000313" key="7">
    <source>
        <dbReference type="EMBL" id="MFD2589831.1"/>
    </source>
</evidence>
<dbReference type="Pfam" id="PF04542">
    <property type="entry name" value="Sigma70_r2"/>
    <property type="match status" value="1"/>
</dbReference>
<dbReference type="EMBL" id="JBHULX010000002">
    <property type="protein sequence ID" value="MFD2589831.1"/>
    <property type="molecule type" value="Genomic_DNA"/>
</dbReference>
<dbReference type="SUPFAM" id="SSF88946">
    <property type="entry name" value="Sigma2 domain of RNA polymerase sigma factors"/>
    <property type="match status" value="1"/>
</dbReference>
<dbReference type="RefSeq" id="WP_378256242.1">
    <property type="nucleotide sequence ID" value="NZ_JBHSJV010000001.1"/>
</dbReference>
<dbReference type="InterPro" id="IPR013249">
    <property type="entry name" value="RNA_pol_sigma70_r4_t2"/>
</dbReference>
<dbReference type="PANTHER" id="PTHR43133:SF62">
    <property type="entry name" value="RNA POLYMERASE SIGMA FACTOR SIGZ"/>
    <property type="match status" value="1"/>
</dbReference>
<dbReference type="Pfam" id="PF08281">
    <property type="entry name" value="Sigma70_r4_2"/>
    <property type="match status" value="1"/>
</dbReference>
<protein>
    <submittedName>
        <fullName evidence="7">Sigma-70 family RNA polymerase sigma factor</fullName>
    </submittedName>
</protein>
<dbReference type="PANTHER" id="PTHR43133">
    <property type="entry name" value="RNA POLYMERASE ECF-TYPE SIGMA FACTO"/>
    <property type="match status" value="1"/>
</dbReference>
<evidence type="ECO:0000256" key="4">
    <source>
        <dbReference type="ARBA" id="ARBA00023163"/>
    </source>
</evidence>
<gene>
    <name evidence="7" type="ORF">ACFSTE_03250</name>
</gene>
<dbReference type="InterPro" id="IPR039425">
    <property type="entry name" value="RNA_pol_sigma-70-like"/>
</dbReference>
<accession>A0ABW5N521</accession>
<feature type="domain" description="RNA polymerase sigma factor 70 region 4 type 2" evidence="6">
    <location>
        <begin position="96"/>
        <end position="145"/>
    </location>
</feature>
<dbReference type="Proteomes" id="UP001597459">
    <property type="component" value="Unassembled WGS sequence"/>
</dbReference>
<comment type="similarity">
    <text evidence="1">Belongs to the sigma-70 factor family. ECF subfamily.</text>
</comment>
<comment type="caution">
    <text evidence="7">The sequence shown here is derived from an EMBL/GenBank/DDBJ whole genome shotgun (WGS) entry which is preliminary data.</text>
</comment>
<dbReference type="InterPro" id="IPR036388">
    <property type="entry name" value="WH-like_DNA-bd_sf"/>
</dbReference>
<dbReference type="InterPro" id="IPR013324">
    <property type="entry name" value="RNA_pol_sigma_r3/r4-like"/>
</dbReference>
<dbReference type="InterPro" id="IPR013325">
    <property type="entry name" value="RNA_pol_sigma_r2"/>
</dbReference>
<dbReference type="CDD" id="cd06171">
    <property type="entry name" value="Sigma70_r4"/>
    <property type="match status" value="1"/>
</dbReference>
<keyword evidence="2" id="KW-0805">Transcription regulation</keyword>
<name>A0ABW5N521_9FLAO</name>
<dbReference type="Gene3D" id="1.10.1740.10">
    <property type="match status" value="1"/>
</dbReference>
<dbReference type="NCBIfam" id="TIGR02937">
    <property type="entry name" value="sigma70-ECF"/>
    <property type="match status" value="1"/>
</dbReference>
<keyword evidence="4" id="KW-0804">Transcription</keyword>
<keyword evidence="3" id="KW-0731">Sigma factor</keyword>
<reference evidence="8" key="1">
    <citation type="journal article" date="2019" name="Int. J. Syst. Evol. Microbiol.">
        <title>The Global Catalogue of Microorganisms (GCM) 10K type strain sequencing project: providing services to taxonomists for standard genome sequencing and annotation.</title>
        <authorList>
            <consortium name="The Broad Institute Genomics Platform"/>
            <consortium name="The Broad Institute Genome Sequencing Center for Infectious Disease"/>
            <person name="Wu L."/>
            <person name="Ma J."/>
        </authorList>
    </citation>
    <scope>NUCLEOTIDE SEQUENCE [LARGE SCALE GENOMIC DNA]</scope>
    <source>
        <strain evidence="8">KCTC 42423</strain>
    </source>
</reference>
<sequence length="180" mass="20900">MSTTQIWNTYKDEISSFIRRKVNDTHVAEDLIQETFIKVHLKIGKVKDKTKIRAWIYAIARNGIYDFFKKQALPVPIDTVQFAEEVTIHEHTEKDCLPGIIRTLPERYKKVVYLSDIKGMKAKEIATILNSPLSTIKSKIQRGRELVKKGFIDCCDYQVNKEGKLIGERKHKNECKVCME</sequence>
<dbReference type="SUPFAM" id="SSF88659">
    <property type="entry name" value="Sigma3 and sigma4 domains of RNA polymerase sigma factors"/>
    <property type="match status" value="1"/>
</dbReference>
<evidence type="ECO:0000256" key="2">
    <source>
        <dbReference type="ARBA" id="ARBA00023015"/>
    </source>
</evidence>
<evidence type="ECO:0000256" key="1">
    <source>
        <dbReference type="ARBA" id="ARBA00010641"/>
    </source>
</evidence>
<evidence type="ECO:0000259" key="6">
    <source>
        <dbReference type="Pfam" id="PF08281"/>
    </source>
</evidence>
<dbReference type="Gene3D" id="1.10.10.10">
    <property type="entry name" value="Winged helix-like DNA-binding domain superfamily/Winged helix DNA-binding domain"/>
    <property type="match status" value="1"/>
</dbReference>